<reference evidence="2" key="1">
    <citation type="submission" date="2022-07" db="EMBL/GenBank/DDBJ databases">
        <title>Fungi with potential for degradation of polypropylene.</title>
        <authorList>
            <person name="Gostincar C."/>
        </authorList>
    </citation>
    <scope>NUCLEOTIDE SEQUENCE</scope>
    <source>
        <strain evidence="2">EXF-13287</strain>
    </source>
</reference>
<gene>
    <name evidence="2" type="ORF">NKR19_g4854</name>
</gene>
<name>A0AA38RVR9_9PEZI</name>
<feature type="compositionally biased region" description="Low complexity" evidence="1">
    <location>
        <begin position="260"/>
        <end position="292"/>
    </location>
</feature>
<proteinExistence type="predicted"/>
<keyword evidence="3" id="KW-1185">Reference proteome</keyword>
<comment type="caution">
    <text evidence="2">The sequence shown here is derived from an EMBL/GenBank/DDBJ whole genome shotgun (WGS) entry which is preliminary data.</text>
</comment>
<evidence type="ECO:0000313" key="2">
    <source>
        <dbReference type="EMBL" id="KAJ9151545.1"/>
    </source>
</evidence>
<feature type="region of interest" description="Disordered" evidence="1">
    <location>
        <begin position="206"/>
        <end position="233"/>
    </location>
</feature>
<evidence type="ECO:0000256" key="1">
    <source>
        <dbReference type="SAM" id="MobiDB-lite"/>
    </source>
</evidence>
<feature type="compositionally biased region" description="Basic residues" evidence="1">
    <location>
        <begin position="299"/>
        <end position="308"/>
    </location>
</feature>
<feature type="compositionally biased region" description="Gly residues" evidence="1">
    <location>
        <begin position="314"/>
        <end position="326"/>
    </location>
</feature>
<sequence>MCRSNTPELVCGKRIAAIITGKGAATRIPWCDFSRRRILQLISAFRLTPDNIETQVCPSPPSSTSAGSSECNVLDLIMAELHCHHPSNPQYAPAVRPRLVRKIRKMMGDLDEAGAVVAYRMSRGGERRVYWPPWTKRWCRADWDGDYGGTVAAEAREQLERVAEGWPVPGFVSEEEDVGMRAGIEGPVARGPEPPRMETRAMPTLTVPVPRPFTGTSAEPRPEAGSGWDGVSAFGTESTVSTSASSAARLAADLSQYLPQPQQQMQRQPPNRQFTTPTTASPSPSYPQQAPPGQGTSKSAKRRLKRRLREGQPNEGGGDAEMTGSG</sequence>
<protein>
    <submittedName>
        <fullName evidence="2">Uncharacterized protein</fullName>
    </submittedName>
</protein>
<organism evidence="2 3">
    <name type="scientific">Coniochaeta hoffmannii</name>
    <dbReference type="NCBI Taxonomy" id="91930"/>
    <lineage>
        <taxon>Eukaryota</taxon>
        <taxon>Fungi</taxon>
        <taxon>Dikarya</taxon>
        <taxon>Ascomycota</taxon>
        <taxon>Pezizomycotina</taxon>
        <taxon>Sordariomycetes</taxon>
        <taxon>Sordariomycetidae</taxon>
        <taxon>Coniochaetales</taxon>
        <taxon>Coniochaetaceae</taxon>
        <taxon>Coniochaeta</taxon>
    </lineage>
</organism>
<dbReference type="EMBL" id="JANBVN010000063">
    <property type="protein sequence ID" value="KAJ9151545.1"/>
    <property type="molecule type" value="Genomic_DNA"/>
</dbReference>
<accession>A0AA38RVR9</accession>
<feature type="region of interest" description="Disordered" evidence="1">
    <location>
        <begin position="260"/>
        <end position="326"/>
    </location>
</feature>
<evidence type="ECO:0000313" key="3">
    <source>
        <dbReference type="Proteomes" id="UP001174691"/>
    </source>
</evidence>
<dbReference type="AlphaFoldDB" id="A0AA38RVR9"/>
<dbReference type="Proteomes" id="UP001174691">
    <property type="component" value="Unassembled WGS sequence"/>
</dbReference>